<name>A0ABZ2Y0G5_9FIRM</name>
<accession>A0ABZ2Y0G5</accession>
<evidence type="ECO:0000313" key="2">
    <source>
        <dbReference type="EMBL" id="WZL68797.1"/>
    </source>
</evidence>
<proteinExistence type="predicted"/>
<feature type="transmembrane region" description="Helical" evidence="1">
    <location>
        <begin position="7"/>
        <end position="32"/>
    </location>
</feature>
<evidence type="ECO:0000256" key="1">
    <source>
        <dbReference type="SAM" id="Phobius"/>
    </source>
</evidence>
<keyword evidence="1" id="KW-1133">Transmembrane helix</keyword>
<keyword evidence="1" id="KW-0812">Transmembrane</keyword>
<sequence length="81" mass="9085">MKKKAEILALISLISQIGIMMALPIIFCILLGNFLDKWLNTGVLFLIVFSFLGVGAAFRNLFVIALKGIKARNMRKDEKDE</sequence>
<keyword evidence="1" id="KW-0472">Membrane</keyword>
<evidence type="ECO:0000313" key="3">
    <source>
        <dbReference type="Proteomes" id="UP001486565"/>
    </source>
</evidence>
<dbReference type="InterPro" id="IPR032820">
    <property type="entry name" value="ATPase_put"/>
</dbReference>
<dbReference type="Proteomes" id="UP001486565">
    <property type="component" value="Chromosome"/>
</dbReference>
<keyword evidence="3" id="KW-1185">Reference proteome</keyword>
<dbReference type="RefSeq" id="WP_341875804.1">
    <property type="nucleotide sequence ID" value="NZ_CP121687.1"/>
</dbReference>
<feature type="transmembrane region" description="Helical" evidence="1">
    <location>
        <begin position="44"/>
        <end position="66"/>
    </location>
</feature>
<reference evidence="2 3" key="1">
    <citation type="submission" date="2023-03" db="EMBL/GenBank/DDBJ databases">
        <title>Novel Species.</title>
        <authorList>
            <person name="Ma S."/>
        </authorList>
    </citation>
    <scope>NUCLEOTIDE SEQUENCE [LARGE SCALE GENOMIC DNA]</scope>
    <source>
        <strain evidence="2 3">LIND6LT2</strain>
    </source>
</reference>
<dbReference type="Pfam" id="PF09527">
    <property type="entry name" value="ATPase_gene1"/>
    <property type="match status" value="1"/>
</dbReference>
<gene>
    <name evidence="2" type="ORF">QBE51_08145</name>
</gene>
<protein>
    <submittedName>
        <fullName evidence="2">AtpZ/AtpI family protein</fullName>
    </submittedName>
</protein>
<organism evidence="2 3">
    <name type="scientific">Defluviitalea saccharophila</name>
    <dbReference type="NCBI Taxonomy" id="879970"/>
    <lineage>
        <taxon>Bacteria</taxon>
        <taxon>Bacillati</taxon>
        <taxon>Bacillota</taxon>
        <taxon>Clostridia</taxon>
        <taxon>Lachnospirales</taxon>
        <taxon>Defluviitaleaceae</taxon>
        <taxon>Defluviitalea</taxon>
    </lineage>
</organism>
<dbReference type="EMBL" id="CP121687">
    <property type="protein sequence ID" value="WZL68797.1"/>
    <property type="molecule type" value="Genomic_DNA"/>
</dbReference>